<organism evidence="2 3">
    <name type="scientific">Tanacetum coccineum</name>
    <dbReference type="NCBI Taxonomy" id="301880"/>
    <lineage>
        <taxon>Eukaryota</taxon>
        <taxon>Viridiplantae</taxon>
        <taxon>Streptophyta</taxon>
        <taxon>Embryophyta</taxon>
        <taxon>Tracheophyta</taxon>
        <taxon>Spermatophyta</taxon>
        <taxon>Magnoliopsida</taxon>
        <taxon>eudicotyledons</taxon>
        <taxon>Gunneridae</taxon>
        <taxon>Pentapetalae</taxon>
        <taxon>asterids</taxon>
        <taxon>campanulids</taxon>
        <taxon>Asterales</taxon>
        <taxon>Asteraceae</taxon>
        <taxon>Asteroideae</taxon>
        <taxon>Anthemideae</taxon>
        <taxon>Anthemidinae</taxon>
        <taxon>Tanacetum</taxon>
    </lineage>
</organism>
<proteinExistence type="predicted"/>
<dbReference type="EMBL" id="BQNB010010919">
    <property type="protein sequence ID" value="GJS83677.1"/>
    <property type="molecule type" value="Genomic_DNA"/>
</dbReference>
<dbReference type="Proteomes" id="UP001151760">
    <property type="component" value="Unassembled WGS sequence"/>
</dbReference>
<evidence type="ECO:0000313" key="3">
    <source>
        <dbReference type="Proteomes" id="UP001151760"/>
    </source>
</evidence>
<protein>
    <recommendedName>
        <fullName evidence="4">Protein TIC 214</fullName>
    </recommendedName>
</protein>
<comment type="caution">
    <text evidence="2">The sequence shown here is derived from an EMBL/GenBank/DDBJ whole genome shotgun (WGS) entry which is preliminary data.</text>
</comment>
<sequence>MTLIKEISTDRESEVDDERLSRHIKYVSQLRLELDHHEVKLNEKKKIHNFTLELRMTPIKEISTNRESKEDDENHLEVKVNEKRKIHNFTPELRMTPIKEISTDRESEGDDEREQVTMLVSLGLSRHIKWVSQLRVEGDHHEDKVNEKRHNFTPELRMTPIKKISTNRESEGENES</sequence>
<gene>
    <name evidence="2" type="ORF">Tco_0750218</name>
</gene>
<reference evidence="2" key="1">
    <citation type="journal article" date="2022" name="Int. J. Mol. Sci.">
        <title>Draft Genome of Tanacetum Coccineum: Genomic Comparison of Closely Related Tanacetum-Family Plants.</title>
        <authorList>
            <person name="Yamashiro T."/>
            <person name="Shiraishi A."/>
            <person name="Nakayama K."/>
            <person name="Satake H."/>
        </authorList>
    </citation>
    <scope>NUCLEOTIDE SEQUENCE</scope>
</reference>
<evidence type="ECO:0000256" key="1">
    <source>
        <dbReference type="SAM" id="MobiDB-lite"/>
    </source>
</evidence>
<keyword evidence="3" id="KW-1185">Reference proteome</keyword>
<feature type="region of interest" description="Disordered" evidence="1">
    <location>
        <begin position="140"/>
        <end position="176"/>
    </location>
</feature>
<reference evidence="2" key="2">
    <citation type="submission" date="2022-01" db="EMBL/GenBank/DDBJ databases">
        <authorList>
            <person name="Yamashiro T."/>
            <person name="Shiraishi A."/>
            <person name="Satake H."/>
            <person name="Nakayama K."/>
        </authorList>
    </citation>
    <scope>NUCLEOTIDE SEQUENCE</scope>
</reference>
<name>A0ABQ4Z3E0_9ASTR</name>
<feature type="compositionally biased region" description="Basic and acidic residues" evidence="1">
    <location>
        <begin position="166"/>
        <end position="176"/>
    </location>
</feature>
<feature type="compositionally biased region" description="Basic and acidic residues" evidence="1">
    <location>
        <begin position="140"/>
        <end position="152"/>
    </location>
</feature>
<evidence type="ECO:0000313" key="2">
    <source>
        <dbReference type="EMBL" id="GJS83677.1"/>
    </source>
</evidence>
<accession>A0ABQ4Z3E0</accession>
<evidence type="ECO:0008006" key="4">
    <source>
        <dbReference type="Google" id="ProtNLM"/>
    </source>
</evidence>